<dbReference type="STRING" id="6412.T1EI26"/>
<dbReference type="Proteomes" id="UP000015101">
    <property type="component" value="Unassembled WGS sequence"/>
</dbReference>
<feature type="domain" description="4'-phosphopantetheinyl transferase N-terminal" evidence="10">
    <location>
        <begin position="9"/>
        <end position="105"/>
    </location>
</feature>
<dbReference type="RefSeq" id="XP_009027010.1">
    <property type="nucleotide sequence ID" value="XM_009028762.1"/>
</dbReference>
<evidence type="ECO:0000256" key="7">
    <source>
        <dbReference type="ARBA" id="ARBA00048641"/>
    </source>
</evidence>
<dbReference type="AlphaFoldDB" id="T1EI26"/>
<comment type="similarity">
    <text evidence="1">Belongs to the P-Pant transferase superfamily. AcpS family.</text>
</comment>
<proteinExistence type="inferred from homology"/>
<dbReference type="EC" id="2.7.8.7" evidence="2"/>
<dbReference type="Pfam" id="PF22624">
    <property type="entry name" value="AASDHPPT_N"/>
    <property type="match status" value="1"/>
</dbReference>
<comment type="catalytic activity">
    <reaction evidence="8">
        <text>apo-[ACP] + acetyl-CoA = acetyl-[ACP] + adenosine 3',5'-bisphosphate + H(+)</text>
        <dbReference type="Rhea" id="RHEA:46564"/>
        <dbReference type="Rhea" id="RHEA-COMP:9621"/>
        <dbReference type="Rhea" id="RHEA-COMP:9690"/>
        <dbReference type="ChEBI" id="CHEBI:15378"/>
        <dbReference type="ChEBI" id="CHEBI:29999"/>
        <dbReference type="ChEBI" id="CHEBI:57288"/>
        <dbReference type="ChEBI" id="CHEBI:58343"/>
        <dbReference type="ChEBI" id="CHEBI:78446"/>
    </reaction>
    <physiologicalReaction direction="left-to-right" evidence="8">
        <dbReference type="Rhea" id="RHEA:46565"/>
    </physiologicalReaction>
</comment>
<feature type="domain" description="4'-phosphopantetheinyl transferase" evidence="9">
    <location>
        <begin position="108"/>
        <end position="182"/>
    </location>
</feature>
<dbReference type="EnsemblMetazoa" id="HelroT133824">
    <property type="protein sequence ID" value="HelroP133824"/>
    <property type="gene ID" value="HelroG133824"/>
</dbReference>
<reference evidence="12" key="3">
    <citation type="submission" date="2015-06" db="UniProtKB">
        <authorList>
            <consortium name="EnsemblMetazoa"/>
        </authorList>
    </citation>
    <scope>IDENTIFICATION</scope>
</reference>
<dbReference type="InterPro" id="IPR037143">
    <property type="entry name" value="4-PPantetheinyl_Trfase_dom_sf"/>
</dbReference>
<evidence type="ECO:0000256" key="6">
    <source>
        <dbReference type="ARBA" id="ARBA00033443"/>
    </source>
</evidence>
<dbReference type="GO" id="GO:0019878">
    <property type="term" value="P:lysine biosynthetic process via aminoadipic acid"/>
    <property type="evidence" value="ECO:0000318"/>
    <property type="project" value="GO_Central"/>
</dbReference>
<organism evidence="12 13">
    <name type="scientific">Helobdella robusta</name>
    <name type="common">Californian leech</name>
    <dbReference type="NCBI Taxonomy" id="6412"/>
    <lineage>
        <taxon>Eukaryota</taxon>
        <taxon>Metazoa</taxon>
        <taxon>Spiralia</taxon>
        <taxon>Lophotrochozoa</taxon>
        <taxon>Annelida</taxon>
        <taxon>Clitellata</taxon>
        <taxon>Hirudinea</taxon>
        <taxon>Rhynchobdellida</taxon>
        <taxon>Glossiphoniidae</taxon>
        <taxon>Helobdella</taxon>
    </lineage>
</organism>
<comment type="catalytic activity">
    <reaction evidence="7">
        <text>apo-[ACP] + CoA = holo-[ACP] + adenosine 3',5'-bisphosphate + H(+)</text>
        <dbReference type="Rhea" id="RHEA:12068"/>
        <dbReference type="Rhea" id="RHEA-COMP:9685"/>
        <dbReference type="Rhea" id="RHEA-COMP:9690"/>
        <dbReference type="ChEBI" id="CHEBI:15378"/>
        <dbReference type="ChEBI" id="CHEBI:29999"/>
        <dbReference type="ChEBI" id="CHEBI:57287"/>
        <dbReference type="ChEBI" id="CHEBI:58343"/>
        <dbReference type="ChEBI" id="CHEBI:64479"/>
        <dbReference type="EC" id="2.7.8.7"/>
    </reaction>
    <physiologicalReaction direction="left-to-right" evidence="7">
        <dbReference type="Rhea" id="RHEA:12069"/>
    </physiologicalReaction>
</comment>
<dbReference type="CTD" id="20196226"/>
<keyword evidence="4" id="KW-0808">Transferase</keyword>
<evidence type="ECO:0000313" key="11">
    <source>
        <dbReference type="EMBL" id="ESN94883.1"/>
    </source>
</evidence>
<evidence type="ECO:0000259" key="9">
    <source>
        <dbReference type="Pfam" id="PF01648"/>
    </source>
</evidence>
<reference evidence="11 13" key="2">
    <citation type="journal article" date="2013" name="Nature">
        <title>Insights into bilaterian evolution from three spiralian genomes.</title>
        <authorList>
            <person name="Simakov O."/>
            <person name="Marletaz F."/>
            <person name="Cho S.J."/>
            <person name="Edsinger-Gonzales E."/>
            <person name="Havlak P."/>
            <person name="Hellsten U."/>
            <person name="Kuo D.H."/>
            <person name="Larsson T."/>
            <person name="Lv J."/>
            <person name="Arendt D."/>
            <person name="Savage R."/>
            <person name="Osoegawa K."/>
            <person name="de Jong P."/>
            <person name="Grimwood J."/>
            <person name="Chapman J.A."/>
            <person name="Shapiro H."/>
            <person name="Aerts A."/>
            <person name="Otillar R.P."/>
            <person name="Terry A.Y."/>
            <person name="Boore J.L."/>
            <person name="Grigoriev I.V."/>
            <person name="Lindberg D.R."/>
            <person name="Seaver E.C."/>
            <person name="Weisblat D.A."/>
            <person name="Putnam N.H."/>
            <person name="Rokhsar D.S."/>
        </authorList>
    </citation>
    <scope>NUCLEOTIDE SEQUENCE</scope>
</reference>
<evidence type="ECO:0000256" key="1">
    <source>
        <dbReference type="ARBA" id="ARBA00006195"/>
    </source>
</evidence>
<evidence type="ECO:0000256" key="4">
    <source>
        <dbReference type="ARBA" id="ARBA00022679"/>
    </source>
</evidence>
<sequence length="183" mass="21184">LRWAFNSGQWQPTMEQFVTALSMIQQEERKKVSGYLFKRDVKSALTGRLMIRAAVRKALSLKNVDIKLQRTDNGRPFLEQTSGTNSNFDFNISHQDELVVLASEFHGRIGVDTMAIDRPIGSKSLDKFFETMKRQFKMNEWKFIKSAPCDKSKLFNFLRLWCMKESYVKALGDGIGFQLSRIE</sequence>
<dbReference type="HOGENOM" id="CLU_057011_3_1_1"/>
<dbReference type="eggNOG" id="KOG0945">
    <property type="taxonomic scope" value="Eukaryota"/>
</dbReference>
<dbReference type="Pfam" id="PF01648">
    <property type="entry name" value="ACPS"/>
    <property type="match status" value="1"/>
</dbReference>
<evidence type="ECO:0000259" key="10">
    <source>
        <dbReference type="Pfam" id="PF22624"/>
    </source>
</evidence>
<dbReference type="PANTHER" id="PTHR12215">
    <property type="entry name" value="PHOSPHOPANTETHEINE TRANSFERASE"/>
    <property type="match status" value="1"/>
</dbReference>
<dbReference type="OrthoDB" id="26719at2759"/>
<dbReference type="GO" id="GO:0008897">
    <property type="term" value="F:holo-[acyl-carrier-protein] synthase activity"/>
    <property type="evidence" value="ECO:0000318"/>
    <property type="project" value="GO_Central"/>
</dbReference>
<evidence type="ECO:0000256" key="5">
    <source>
        <dbReference type="ARBA" id="ARBA00030484"/>
    </source>
</evidence>
<dbReference type="FunCoup" id="T1EI26">
    <property type="interactions" value="668"/>
</dbReference>
<dbReference type="InterPro" id="IPR050559">
    <property type="entry name" value="P-Pant_transferase_sf"/>
</dbReference>
<evidence type="ECO:0000256" key="8">
    <source>
        <dbReference type="ARBA" id="ARBA00048794"/>
    </source>
</evidence>
<keyword evidence="13" id="KW-1185">Reference proteome</keyword>
<dbReference type="GeneID" id="20196226"/>
<dbReference type="OMA" id="ERCACTR"/>
<dbReference type="SUPFAM" id="SSF56214">
    <property type="entry name" value="4'-phosphopantetheinyl transferase"/>
    <property type="match status" value="2"/>
</dbReference>
<name>T1EI26_HELRO</name>
<dbReference type="InParanoid" id="T1EI26"/>
<dbReference type="PANTHER" id="PTHR12215:SF10">
    <property type="entry name" value="L-AMINOADIPATE-SEMIALDEHYDE DEHYDROGENASE-PHOSPHOPANTETHEINYL TRANSFERASE"/>
    <property type="match status" value="1"/>
</dbReference>
<dbReference type="InterPro" id="IPR055066">
    <property type="entry name" value="AASDHPPT_N"/>
</dbReference>
<dbReference type="EMBL" id="AMQM01007063">
    <property type="status" value="NOT_ANNOTATED_CDS"/>
    <property type="molecule type" value="Genomic_DNA"/>
</dbReference>
<evidence type="ECO:0000256" key="3">
    <source>
        <dbReference type="ARBA" id="ARBA00016301"/>
    </source>
</evidence>
<dbReference type="InterPro" id="IPR008278">
    <property type="entry name" value="4-PPantetheinyl_Trfase_dom"/>
</dbReference>
<accession>T1EI26</accession>
<dbReference type="FunFam" id="3.90.470.20:FF:000041">
    <property type="entry name" value="L-aminoadipate-semialdehyde dehydrogenase-phosphopantetheinyl transferase-like Protein"/>
    <property type="match status" value="1"/>
</dbReference>
<evidence type="ECO:0000256" key="2">
    <source>
        <dbReference type="ARBA" id="ARBA00013172"/>
    </source>
</evidence>
<dbReference type="Gene3D" id="3.90.470.20">
    <property type="entry name" value="4'-phosphopantetheinyl transferase domain"/>
    <property type="match status" value="2"/>
</dbReference>
<dbReference type="GO" id="GO:0005829">
    <property type="term" value="C:cytosol"/>
    <property type="evidence" value="ECO:0000318"/>
    <property type="project" value="GO_Central"/>
</dbReference>
<gene>
    <name evidence="12" type="primary">20196226</name>
    <name evidence="11" type="ORF">HELRODRAFT_133824</name>
</gene>
<evidence type="ECO:0000313" key="12">
    <source>
        <dbReference type="EnsemblMetazoa" id="HelroP133824"/>
    </source>
</evidence>
<reference evidence="13" key="1">
    <citation type="submission" date="2012-12" db="EMBL/GenBank/DDBJ databases">
        <authorList>
            <person name="Hellsten U."/>
            <person name="Grimwood J."/>
            <person name="Chapman J.A."/>
            <person name="Shapiro H."/>
            <person name="Aerts A."/>
            <person name="Otillar R.P."/>
            <person name="Terry A.Y."/>
            <person name="Boore J.L."/>
            <person name="Simakov O."/>
            <person name="Marletaz F."/>
            <person name="Cho S.-J."/>
            <person name="Edsinger-Gonzales E."/>
            <person name="Havlak P."/>
            <person name="Kuo D.-H."/>
            <person name="Larsson T."/>
            <person name="Lv J."/>
            <person name="Arendt D."/>
            <person name="Savage R."/>
            <person name="Osoegawa K."/>
            <person name="de Jong P."/>
            <person name="Lindberg D.R."/>
            <person name="Seaver E.C."/>
            <person name="Weisblat D.A."/>
            <person name="Putnam N.H."/>
            <person name="Grigoriev I.V."/>
            <person name="Rokhsar D.S."/>
        </authorList>
    </citation>
    <scope>NUCLEOTIDE SEQUENCE</scope>
</reference>
<protein>
    <recommendedName>
        <fullName evidence="3">L-aminoadipate-semialdehyde dehydrogenase-phosphopantetheinyl transferase</fullName>
        <ecNumber evidence="2">2.7.8.7</ecNumber>
    </recommendedName>
    <alternativeName>
        <fullName evidence="5">4'-phosphopantetheinyl transferase</fullName>
    </alternativeName>
    <alternativeName>
        <fullName evidence="6">Alpha-aminoadipic semialdehyde dehydrogenase-phosphopantetheinyl transferase</fullName>
    </alternativeName>
</protein>
<dbReference type="GO" id="GO:0000287">
    <property type="term" value="F:magnesium ion binding"/>
    <property type="evidence" value="ECO:0007669"/>
    <property type="project" value="InterPro"/>
</dbReference>
<evidence type="ECO:0000313" key="13">
    <source>
        <dbReference type="Proteomes" id="UP000015101"/>
    </source>
</evidence>
<dbReference type="KEGG" id="hro:HELRODRAFT_133824"/>
<dbReference type="EMBL" id="KB097558">
    <property type="protein sequence ID" value="ESN94883.1"/>
    <property type="molecule type" value="Genomic_DNA"/>
</dbReference>